<dbReference type="InterPro" id="IPR013083">
    <property type="entry name" value="Znf_RING/FYVE/PHD"/>
</dbReference>
<sequence length="222" mass="25465">MGNCHHTDNQRYTYLQTQHLHNSHPQQHHSQNDIFSASQRGDTMQVAKIIYQNPESVWYVDQFGNTAAFYASKCGHLGVIKVLGINGAIDKDKLIRHVAIDRRTRRTVKFFIRRRLSCCQRKRIDRAIRYRQSRSLIEPVSILSPYKQPQAPQQEPSQTHIPSCPVVEGSECVLCLDSNRTHLCVPCGHLAMCRNCAVQIKDIGKCPICRNHTTDCIQLYQV</sequence>
<dbReference type="SUPFAM" id="SSF48403">
    <property type="entry name" value="Ankyrin repeat"/>
    <property type="match status" value="1"/>
</dbReference>
<gene>
    <name evidence="3" type="ORF">AKO1_007219</name>
</gene>
<proteinExistence type="predicted"/>
<keyword evidence="4" id="KW-1185">Reference proteome</keyword>
<evidence type="ECO:0000313" key="3">
    <source>
        <dbReference type="EMBL" id="KAL0480200.1"/>
    </source>
</evidence>
<keyword evidence="1" id="KW-0863">Zinc-finger</keyword>
<dbReference type="InterPro" id="IPR001841">
    <property type="entry name" value="Znf_RING"/>
</dbReference>
<accession>A0AAW2YSM7</accession>
<evidence type="ECO:0000313" key="4">
    <source>
        <dbReference type="Proteomes" id="UP001431209"/>
    </source>
</evidence>
<dbReference type="InterPro" id="IPR036770">
    <property type="entry name" value="Ankyrin_rpt-contain_sf"/>
</dbReference>
<dbReference type="Gene3D" id="1.25.40.20">
    <property type="entry name" value="Ankyrin repeat-containing domain"/>
    <property type="match status" value="1"/>
</dbReference>
<organism evidence="3 4">
    <name type="scientific">Acrasis kona</name>
    <dbReference type="NCBI Taxonomy" id="1008807"/>
    <lineage>
        <taxon>Eukaryota</taxon>
        <taxon>Discoba</taxon>
        <taxon>Heterolobosea</taxon>
        <taxon>Tetramitia</taxon>
        <taxon>Eutetramitia</taxon>
        <taxon>Acrasidae</taxon>
        <taxon>Acrasis</taxon>
    </lineage>
</organism>
<dbReference type="EMBL" id="JAOPGA020000639">
    <property type="protein sequence ID" value="KAL0480200.1"/>
    <property type="molecule type" value="Genomic_DNA"/>
</dbReference>
<evidence type="ECO:0000256" key="1">
    <source>
        <dbReference type="PROSITE-ProRule" id="PRU00175"/>
    </source>
</evidence>
<dbReference type="AlphaFoldDB" id="A0AAW2YSM7"/>
<dbReference type="GO" id="GO:0008270">
    <property type="term" value="F:zinc ion binding"/>
    <property type="evidence" value="ECO:0007669"/>
    <property type="project" value="UniProtKB-KW"/>
</dbReference>
<reference evidence="3 4" key="1">
    <citation type="submission" date="2024-03" db="EMBL/GenBank/DDBJ databases">
        <title>The Acrasis kona genome and developmental transcriptomes reveal deep origins of eukaryotic multicellular pathways.</title>
        <authorList>
            <person name="Sheikh S."/>
            <person name="Fu C.-J."/>
            <person name="Brown M.W."/>
            <person name="Baldauf S.L."/>
        </authorList>
    </citation>
    <scope>NUCLEOTIDE SEQUENCE [LARGE SCALE GENOMIC DNA]</scope>
    <source>
        <strain evidence="3 4">ATCC MYA-3509</strain>
    </source>
</reference>
<dbReference type="Pfam" id="PF13920">
    <property type="entry name" value="zf-C3HC4_3"/>
    <property type="match status" value="1"/>
</dbReference>
<comment type="caution">
    <text evidence="3">The sequence shown here is derived from an EMBL/GenBank/DDBJ whole genome shotgun (WGS) entry which is preliminary data.</text>
</comment>
<dbReference type="PROSITE" id="PS50089">
    <property type="entry name" value="ZF_RING_2"/>
    <property type="match status" value="1"/>
</dbReference>
<keyword evidence="1" id="KW-0862">Zinc</keyword>
<name>A0AAW2YSM7_9EUKA</name>
<keyword evidence="1" id="KW-0479">Metal-binding</keyword>
<feature type="domain" description="RING-type" evidence="2">
    <location>
        <begin position="172"/>
        <end position="210"/>
    </location>
</feature>
<evidence type="ECO:0000259" key="2">
    <source>
        <dbReference type="PROSITE" id="PS50089"/>
    </source>
</evidence>
<dbReference type="Proteomes" id="UP001431209">
    <property type="component" value="Unassembled WGS sequence"/>
</dbReference>
<dbReference type="Gene3D" id="3.30.40.10">
    <property type="entry name" value="Zinc/RING finger domain, C3HC4 (zinc finger)"/>
    <property type="match status" value="1"/>
</dbReference>
<dbReference type="SUPFAM" id="SSF57850">
    <property type="entry name" value="RING/U-box"/>
    <property type="match status" value="1"/>
</dbReference>
<protein>
    <submittedName>
        <fullName evidence="3">XBAT35</fullName>
    </submittedName>
</protein>